<dbReference type="InterPro" id="IPR016040">
    <property type="entry name" value="NAD(P)-bd_dom"/>
</dbReference>
<dbReference type="EMBL" id="JABEZW010000003">
    <property type="protein sequence ID" value="MBA0761261.1"/>
    <property type="molecule type" value="Genomic_DNA"/>
</dbReference>
<dbReference type="Gene3D" id="3.40.50.720">
    <property type="entry name" value="NAD(P)-binding Rossmann-like Domain"/>
    <property type="match status" value="1"/>
</dbReference>
<accession>A0A7J9DKR9</accession>
<dbReference type="Proteomes" id="UP000593568">
    <property type="component" value="Unassembled WGS sequence"/>
</dbReference>
<evidence type="ECO:0000256" key="4">
    <source>
        <dbReference type="ARBA" id="ARBA00023144"/>
    </source>
</evidence>
<keyword evidence="4" id="KW-0299">Galactose metabolism</keyword>
<comment type="caution">
    <text evidence="7">The sequence shown here is derived from an EMBL/GenBank/DDBJ whole genome shotgun (WGS) entry which is preliminary data.</text>
</comment>
<keyword evidence="8" id="KW-1185">Reference proteome</keyword>
<evidence type="ECO:0000256" key="2">
    <source>
        <dbReference type="ARBA" id="ARBA00004947"/>
    </source>
</evidence>
<dbReference type="PANTHER" id="PTHR43725:SF15">
    <property type="entry name" value="BIFUNCTIONAL UDP-GLUCOSE 4-EPIMERASE AND UDP-XYLOSE 4-EPIMERASE 1"/>
    <property type="match status" value="1"/>
</dbReference>
<evidence type="ECO:0000313" key="8">
    <source>
        <dbReference type="Proteomes" id="UP000593568"/>
    </source>
</evidence>
<gene>
    <name evidence="7" type="ORF">Gotri_023932</name>
</gene>
<dbReference type="EC" id="5.1.3.2" evidence="3"/>
<comment type="catalytic activity">
    <reaction evidence="1">
        <text>UDP-alpha-D-glucose = UDP-alpha-D-galactose</text>
        <dbReference type="Rhea" id="RHEA:22168"/>
        <dbReference type="ChEBI" id="CHEBI:58885"/>
        <dbReference type="ChEBI" id="CHEBI:66914"/>
        <dbReference type="EC" id="5.1.3.2"/>
    </reaction>
</comment>
<evidence type="ECO:0000259" key="6">
    <source>
        <dbReference type="Pfam" id="PF16363"/>
    </source>
</evidence>
<keyword evidence="5" id="KW-0119">Carbohydrate metabolism</keyword>
<comment type="pathway">
    <text evidence="2">Carbohydrate metabolism; galactose metabolism.</text>
</comment>
<dbReference type="SUPFAM" id="SSF51735">
    <property type="entry name" value="NAD(P)-binding Rossmann-fold domains"/>
    <property type="match status" value="1"/>
</dbReference>
<reference evidence="7 8" key="1">
    <citation type="journal article" date="2019" name="Genome Biol. Evol.">
        <title>Insights into the evolution of the New World diploid cottons (Gossypium, subgenus Houzingenia) based on genome sequencing.</title>
        <authorList>
            <person name="Grover C.E."/>
            <person name="Arick M.A. 2nd"/>
            <person name="Thrash A."/>
            <person name="Conover J.L."/>
            <person name="Sanders W.S."/>
            <person name="Peterson D.G."/>
            <person name="Frelichowski J.E."/>
            <person name="Scheffler J.A."/>
            <person name="Scheffler B.E."/>
            <person name="Wendel J.F."/>
        </authorList>
    </citation>
    <scope>NUCLEOTIDE SEQUENCE [LARGE SCALE GENOMIC DNA]</scope>
    <source>
        <strain evidence="7">8</strain>
        <tissue evidence="7">Leaf</tissue>
    </source>
</reference>
<dbReference type="InterPro" id="IPR036291">
    <property type="entry name" value="NAD(P)-bd_dom_sf"/>
</dbReference>
<dbReference type="Pfam" id="PF16363">
    <property type="entry name" value="GDP_Man_Dehyd"/>
    <property type="match status" value="1"/>
</dbReference>
<dbReference type="GO" id="GO:0005829">
    <property type="term" value="C:cytosol"/>
    <property type="evidence" value="ECO:0007669"/>
    <property type="project" value="TreeGrafter"/>
</dbReference>
<evidence type="ECO:0000256" key="1">
    <source>
        <dbReference type="ARBA" id="ARBA00000083"/>
    </source>
</evidence>
<organism evidence="7 8">
    <name type="scientific">Gossypium trilobum</name>
    <dbReference type="NCBI Taxonomy" id="34281"/>
    <lineage>
        <taxon>Eukaryota</taxon>
        <taxon>Viridiplantae</taxon>
        <taxon>Streptophyta</taxon>
        <taxon>Embryophyta</taxon>
        <taxon>Tracheophyta</taxon>
        <taxon>Spermatophyta</taxon>
        <taxon>Magnoliopsida</taxon>
        <taxon>eudicotyledons</taxon>
        <taxon>Gunneridae</taxon>
        <taxon>Pentapetalae</taxon>
        <taxon>rosids</taxon>
        <taxon>malvids</taxon>
        <taxon>Malvales</taxon>
        <taxon>Malvaceae</taxon>
        <taxon>Malvoideae</taxon>
        <taxon>Gossypium</taxon>
    </lineage>
</organism>
<protein>
    <recommendedName>
        <fullName evidence="3">UDP-glucose 4-epimerase</fullName>
        <ecNumber evidence="3">5.1.3.2</ecNumber>
    </recommendedName>
</protein>
<evidence type="ECO:0000256" key="3">
    <source>
        <dbReference type="ARBA" id="ARBA00013189"/>
    </source>
</evidence>
<feature type="non-terminal residue" evidence="7">
    <location>
        <position position="136"/>
    </location>
</feature>
<proteinExistence type="predicted"/>
<name>A0A7J9DKR9_9ROSI</name>
<sequence length="136" mass="15484">IFGFHTSIELDFTCNNWLRFDAIIHFTGLKVVGESVDNPRQYFNNNLIGTINLYEIMAKYNCKKMVFSSFATVYGQSEKIPCVEDFELKVMNPYVCFDVVGHVCTDISFDTKTGNFTKCKARLSFTNAYLIASLAL</sequence>
<dbReference type="GO" id="GO:0006012">
    <property type="term" value="P:galactose metabolic process"/>
    <property type="evidence" value="ECO:0007669"/>
    <property type="project" value="UniProtKB-KW"/>
</dbReference>
<dbReference type="PANTHER" id="PTHR43725">
    <property type="entry name" value="UDP-GLUCOSE 4-EPIMERASE"/>
    <property type="match status" value="1"/>
</dbReference>
<dbReference type="GO" id="GO:0003978">
    <property type="term" value="F:UDP-glucose 4-epimerase activity"/>
    <property type="evidence" value="ECO:0007669"/>
    <property type="project" value="UniProtKB-EC"/>
</dbReference>
<dbReference type="AlphaFoldDB" id="A0A7J9DKR9"/>
<feature type="domain" description="NAD(P)-binding" evidence="6">
    <location>
        <begin position="19"/>
        <end position="103"/>
    </location>
</feature>
<evidence type="ECO:0000256" key="5">
    <source>
        <dbReference type="ARBA" id="ARBA00023277"/>
    </source>
</evidence>
<evidence type="ECO:0000313" key="7">
    <source>
        <dbReference type="EMBL" id="MBA0761261.1"/>
    </source>
</evidence>